<organism evidence="3">
    <name type="scientific">Cardioderma bat herpesvirus</name>
    <dbReference type="NCBI Taxonomy" id="3141914"/>
    <lineage>
        <taxon>Viruses</taxon>
        <taxon>Duplodnaviria</taxon>
        <taxon>Heunggongvirae</taxon>
        <taxon>Peploviricota</taxon>
        <taxon>Herviviricetes</taxon>
        <taxon>Herpesvirales</taxon>
    </lineage>
</organism>
<dbReference type="PANTHER" id="PTHR11573">
    <property type="entry name" value="RIBONUCLEOSIDE-DIPHOSPHATE REDUCTASE LARGE CHAIN"/>
    <property type="match status" value="1"/>
</dbReference>
<comment type="similarity">
    <text evidence="1">Belongs to the ribonucleoside diphosphate reductase large chain family.</text>
</comment>
<dbReference type="InterPro" id="IPR039718">
    <property type="entry name" value="Rrm1"/>
</dbReference>
<reference evidence="3" key="1">
    <citation type="journal article" date="2024" name="Microbiome">
        <title>Substantial viral diversity in bats and rodents from East Africa: insights into evolution, recombination, and cocirculation.</title>
        <authorList>
            <person name="Wang D."/>
            <person name="Yang X."/>
            <person name="Ren Z."/>
            <person name="Hu B."/>
            <person name="Zhao H."/>
            <person name="Yang K."/>
            <person name="Shi P."/>
            <person name="Zhang Z."/>
            <person name="Feng Q."/>
            <person name="Nawenja C.V."/>
            <person name="Obanda V."/>
            <person name="Robert K."/>
            <person name="Nalikka B."/>
            <person name="Waruhiu C.N."/>
            <person name="Ochola G.O."/>
            <person name="Onyuok S.O."/>
            <person name="Ochieng H."/>
            <person name="Li B."/>
            <person name="Zhu Y."/>
            <person name="Si H."/>
            <person name="Yin J."/>
            <person name="Kristiansen K."/>
            <person name="Jin X."/>
            <person name="Xu X."/>
            <person name="Xiao M."/>
            <person name="Agwanda B."/>
            <person name="Ommeh S."/>
            <person name="Li J."/>
            <person name="Shi Z.L."/>
        </authorList>
    </citation>
    <scope>NUCLEOTIDE SEQUENCE</scope>
    <source>
        <strain evidence="3">1A/Kenya/BAT2584/2015</strain>
    </source>
</reference>
<dbReference type="PRINTS" id="PR01183">
    <property type="entry name" value="RIBORDTASEM1"/>
</dbReference>
<proteinExistence type="inferred from homology"/>
<name>A0AAU7E1W8_9VIRU</name>
<evidence type="ECO:0000313" key="3">
    <source>
        <dbReference type="EMBL" id="XBH23680.1"/>
    </source>
</evidence>
<dbReference type="Pfam" id="PF02867">
    <property type="entry name" value="Ribonuc_red_lgC"/>
    <property type="match status" value="1"/>
</dbReference>
<feature type="domain" description="Ribonucleotide reductase large subunit" evidence="2">
    <location>
        <begin position="815"/>
        <end position="837"/>
    </location>
</feature>
<dbReference type="Gene3D" id="3.20.70.20">
    <property type="match status" value="1"/>
</dbReference>
<evidence type="ECO:0000256" key="1">
    <source>
        <dbReference type="ARBA" id="ARBA00010406"/>
    </source>
</evidence>
<dbReference type="PROSITE" id="PS00089">
    <property type="entry name" value="RIBORED_LARGE"/>
    <property type="match status" value="1"/>
</dbReference>
<sequence>MAERRINLDECESGDYLFVYDCDEAEPGDPNSNDVICASVRNSSGIQIGNGNTLCMNGRSPRVRFDDSDNDESSSIVVLSRSGSSYSGLSCARPCCSSDPATRVAGSSTPSLDEFDEFVSGFDDLRFGGVPLHTETEKPMMPSTKTARKIKCSLETTVKKTTMSSEGARRPLALEIVHRQQRGPTRARMAEFFVRRTAPEGNDPREDLGSFFPIPGLCEDESYSKHSYGGTCLCHDEPSRLRMCFAVRRNLDLADVGGTLRRLKNDSKRLNEENVGQFFETIMSVAPALVGKDVRCDEALGAMYINTNLGHGSNYAAMYTGSGICLEIRQMMKRFPRDLIRIIRVSEEWYGCMAPRGIFSAVMYLDEVGNSIGGQRESIVGIHVRLSAAFTSFMTNRMRGNCYVKMLGVDSEPDLFGQLLSITLRTDIVFSRTLMARVGLKTTSPICSGVIVECDNANPEDALEINARSMCKYICDGVPFSVNVTRTSSDPLSFLKLLEAELEMVRSTQRIKSTACIYFDVWSVHTIKILDYILGLKPYSCPGVHFCAIVPDVFIERMGIHGERWTLFSTIRAYNVAGAFGDTGFKEAYEATENAKIGMTVGMTWMADKMETVLMTGRLGVVFLEKPSKVIFHHNDMDNFGVDLVSQNFGAEYNCPTYCGAVNLAEMLDEVVPDCVKHDVNMHVTKNTSYLNLKRIREAVRILVACLDAAMEMDSPYHGPHVVHNQRKYRSIGIGVVGFHTMLMKMALSYDDDEVLEINRVIAENIYYAAVRASVDLCIAGHPPCEEFKRTIYSSGCFTFDRCDNVNLTLPEHMWKDLREDMVRYGMRHACLVSLGPFERESAMVGVSSSFSPGENLRFDDTVYTRPVMAETGMQNPEPADPAIADLLDSRRCFKLPVANRFLSGVCGNDLKTLLEGLKEPENKTLRPFMSAYQLSQERTLELCHGRDPFVDQTQAPFLFFGADAPRGEVLRHLRKAHELGLKVGVYKCKVRSKYSH</sequence>
<dbReference type="GO" id="GO:0009263">
    <property type="term" value="P:deoxyribonucleotide biosynthetic process"/>
    <property type="evidence" value="ECO:0007669"/>
    <property type="project" value="TreeGrafter"/>
</dbReference>
<dbReference type="GO" id="GO:0004748">
    <property type="term" value="F:ribonucleoside-diphosphate reductase activity, thioredoxin disulfide as acceptor"/>
    <property type="evidence" value="ECO:0007669"/>
    <property type="project" value="TreeGrafter"/>
</dbReference>
<dbReference type="SUPFAM" id="SSF51998">
    <property type="entry name" value="PFL-like glycyl radical enzymes"/>
    <property type="match status" value="1"/>
</dbReference>
<protein>
    <submittedName>
        <fullName evidence="3">Ribonucleotide reductase subunit 1</fullName>
    </submittedName>
</protein>
<dbReference type="InterPro" id="IPR013346">
    <property type="entry name" value="NrdE_NrdA_C"/>
</dbReference>
<dbReference type="GO" id="GO:0005524">
    <property type="term" value="F:ATP binding"/>
    <property type="evidence" value="ECO:0007669"/>
    <property type="project" value="TreeGrafter"/>
</dbReference>
<dbReference type="PANTHER" id="PTHR11573:SF6">
    <property type="entry name" value="RIBONUCLEOSIDE-DIPHOSPHATE REDUCTASE LARGE SUBUNIT"/>
    <property type="match status" value="1"/>
</dbReference>
<reference evidence="3" key="2">
    <citation type="submission" date="2024-02" db="EMBL/GenBank/DDBJ databases">
        <authorList>
            <person name="Hu B."/>
        </authorList>
    </citation>
    <scope>NUCLEOTIDE SEQUENCE</scope>
    <source>
        <strain evidence="3">1A/Kenya/BAT2584/2015</strain>
    </source>
</reference>
<dbReference type="EMBL" id="PP711848">
    <property type="protein sequence ID" value="XBH23680.1"/>
    <property type="molecule type" value="Genomic_DNA"/>
</dbReference>
<evidence type="ECO:0000259" key="2">
    <source>
        <dbReference type="PROSITE" id="PS00089"/>
    </source>
</evidence>
<accession>A0AAU7E1W8</accession>
<dbReference type="InterPro" id="IPR000788">
    <property type="entry name" value="RNR_lg_C"/>
</dbReference>